<keyword evidence="9" id="KW-1185">Reference proteome</keyword>
<sequence>MAGCILKVSLGLFALLLSLSIGVYANDATSAAEQLRRIQQEQQQRQQQQFESDLKSAKPAPRMELAIPETIPLVEGEACQQVESITVEGVTLFSEAAILKIINPYEGRCLGVNDIQNVMTEVTAKYLLAGYLTTRVYLAAQDLSSGVLQLLVLEGYLEGVQVDEVRPGSVALYNVFPGKAGAPLNLRDIEQALENMNRLQSNNATMTVAPGEAVGGSVVTFHNQASRAWRASLSYDNSGVKSTGEEQAGLTVSADSPFLWNDFLSFTARQTTPYDRNDIGSRLLSLSYSVPFGYSRLSFNAADSKYYSPLKLPSGLRQQSSGESNNASLRFDHTAFRDRDSRWDLAATLTGRQSKSYLEKQLIEVSSRRLTVLDIDSTYRFLVAGGAASVNLGYSKGLDALGALDDPSGLPGFAPHAQFSKWRFGASYSRSFAFGTRVIAVSSQLMGQYANDVLYGSEMLLIGGLYTVRGFSENSLSGDNGYYLRNDLSMPMTLSVSNDWPLLIKPYVGLDYGRVKGRNSVAPKGDISGAAAGVTLASRGFNADVFAARAISKPGSFNGEGILVSFRVGYTF</sequence>
<dbReference type="Pfam" id="PF17287">
    <property type="entry name" value="POTRA_3"/>
    <property type="match status" value="1"/>
</dbReference>
<dbReference type="InterPro" id="IPR027282">
    <property type="entry name" value="TPS"/>
</dbReference>
<evidence type="ECO:0000256" key="1">
    <source>
        <dbReference type="ARBA" id="ARBA00022452"/>
    </source>
</evidence>
<dbReference type="InterPro" id="IPR013686">
    <property type="entry name" value="Polypept-transport_assoc_ShlB"/>
</dbReference>
<gene>
    <name evidence="8" type="ORF">EYC82_16245</name>
</gene>
<reference evidence="8" key="1">
    <citation type="submission" date="2019-02" db="EMBL/GenBank/DDBJ databases">
        <authorList>
            <person name="Li S.-H."/>
        </authorList>
    </citation>
    <scope>NUCLEOTIDE SEQUENCE</scope>
    <source>
        <strain evidence="8">IMCC11814</strain>
    </source>
</reference>
<dbReference type="Pfam" id="PF03865">
    <property type="entry name" value="ShlB"/>
    <property type="match status" value="1"/>
</dbReference>
<dbReference type="InterPro" id="IPR005565">
    <property type="entry name" value="Hemolysn_activator_HlyB_C"/>
</dbReference>
<feature type="domain" description="Haemolysin activator HlyB C-terminal" evidence="5">
    <location>
        <begin position="215"/>
        <end position="535"/>
    </location>
</feature>
<comment type="caution">
    <text evidence="8">The sequence shown here is derived from an EMBL/GenBank/DDBJ whole genome shotgun (WGS) entry which is preliminary data.</text>
</comment>
<proteinExistence type="predicted"/>
<dbReference type="RefSeq" id="WP_279250600.1">
    <property type="nucleotide sequence ID" value="NZ_SHNO01000001.1"/>
</dbReference>
<organism evidence="8 9">
    <name type="scientific">Candidatus Marimicrobium litorale</name>
    <dbReference type="NCBI Taxonomy" id="2518991"/>
    <lineage>
        <taxon>Bacteria</taxon>
        <taxon>Pseudomonadati</taxon>
        <taxon>Pseudomonadota</taxon>
        <taxon>Gammaproteobacteria</taxon>
        <taxon>Cellvibrionales</taxon>
        <taxon>Halieaceae</taxon>
        <taxon>Marimicrobium</taxon>
    </lineage>
</organism>
<feature type="domain" description="ShlB POTRA" evidence="7">
    <location>
        <begin position="169"/>
        <end position="210"/>
    </location>
</feature>
<dbReference type="PIRSF" id="PIRSF029745">
    <property type="entry name" value="FhaC"/>
    <property type="match status" value="1"/>
</dbReference>
<dbReference type="PANTHER" id="PTHR34597">
    <property type="entry name" value="SLR1661 PROTEIN"/>
    <property type="match status" value="1"/>
</dbReference>
<evidence type="ECO:0000256" key="4">
    <source>
        <dbReference type="SAM" id="SignalP"/>
    </source>
</evidence>
<keyword evidence="1" id="KW-0472">Membrane</keyword>
<evidence type="ECO:0000259" key="7">
    <source>
        <dbReference type="Pfam" id="PF17287"/>
    </source>
</evidence>
<evidence type="ECO:0000313" key="9">
    <source>
        <dbReference type="Proteomes" id="UP001143304"/>
    </source>
</evidence>
<dbReference type="InterPro" id="IPR051544">
    <property type="entry name" value="TPS_OM_transporter"/>
</dbReference>
<feature type="signal peptide" evidence="4">
    <location>
        <begin position="1"/>
        <end position="25"/>
    </location>
</feature>
<evidence type="ECO:0000259" key="5">
    <source>
        <dbReference type="Pfam" id="PF03865"/>
    </source>
</evidence>
<evidence type="ECO:0000313" key="8">
    <source>
        <dbReference type="EMBL" id="MCX2978903.1"/>
    </source>
</evidence>
<keyword evidence="3" id="KW-0998">Cell outer membrane</keyword>
<keyword evidence="4" id="KW-0732">Signal</keyword>
<dbReference type="EMBL" id="SHNO01000001">
    <property type="protein sequence ID" value="MCX2978903.1"/>
    <property type="molecule type" value="Genomic_DNA"/>
</dbReference>
<protein>
    <submittedName>
        <fullName evidence="8">ShlB/FhaC/HecB family hemolysin secretion/activation protein</fullName>
    </submittedName>
</protein>
<dbReference type="Gene3D" id="2.40.160.50">
    <property type="entry name" value="membrane protein fhac: a member of the omp85/tpsb transporter family"/>
    <property type="match status" value="1"/>
</dbReference>
<dbReference type="InterPro" id="IPR035251">
    <property type="entry name" value="ShlB_POTRA"/>
</dbReference>
<accession>A0ABT3T9E2</accession>
<evidence type="ECO:0000256" key="3">
    <source>
        <dbReference type="ARBA" id="ARBA00023237"/>
    </source>
</evidence>
<evidence type="ECO:0000256" key="2">
    <source>
        <dbReference type="ARBA" id="ARBA00022692"/>
    </source>
</evidence>
<keyword evidence="2" id="KW-0812">Transmembrane</keyword>
<feature type="domain" description="Polypeptide-transport-associated ShlB-type" evidence="6">
    <location>
        <begin position="82"/>
        <end position="155"/>
    </location>
</feature>
<name>A0ABT3T9E2_9GAMM</name>
<evidence type="ECO:0000259" key="6">
    <source>
        <dbReference type="Pfam" id="PF08479"/>
    </source>
</evidence>
<dbReference type="Proteomes" id="UP001143304">
    <property type="component" value="Unassembled WGS sequence"/>
</dbReference>
<dbReference type="PANTHER" id="PTHR34597:SF3">
    <property type="entry name" value="OUTER MEMBRANE TRANSPORTER CDIB"/>
    <property type="match status" value="1"/>
</dbReference>
<keyword evidence="1" id="KW-1134">Transmembrane beta strand</keyword>
<dbReference type="Gene3D" id="3.10.20.310">
    <property type="entry name" value="membrane protein fhac"/>
    <property type="match status" value="1"/>
</dbReference>
<feature type="chain" id="PRO_5046311373" evidence="4">
    <location>
        <begin position="26"/>
        <end position="572"/>
    </location>
</feature>
<dbReference type="Pfam" id="PF08479">
    <property type="entry name" value="POTRA_2"/>
    <property type="match status" value="1"/>
</dbReference>